<gene>
    <name evidence="13" type="primary">nikE</name>
    <name evidence="13" type="ORF">LLY24_16380</name>
</gene>
<evidence type="ECO:0000256" key="6">
    <source>
        <dbReference type="ARBA" id="ARBA00022840"/>
    </source>
</evidence>
<keyword evidence="5 11" id="KW-0547">Nucleotide-binding</keyword>
<dbReference type="InterPro" id="IPR003593">
    <property type="entry name" value="AAA+_ATPase"/>
</dbReference>
<accession>A0ABT2EJZ8</accession>
<proteinExistence type="inferred from homology"/>
<evidence type="ECO:0000256" key="3">
    <source>
        <dbReference type="ARBA" id="ARBA00022519"/>
    </source>
</evidence>
<dbReference type="CDD" id="cd03257">
    <property type="entry name" value="ABC_NikE_OppD_transporters"/>
    <property type="match status" value="1"/>
</dbReference>
<dbReference type="SUPFAM" id="SSF52540">
    <property type="entry name" value="P-loop containing nucleoside triphosphate hydrolases"/>
    <property type="match status" value="1"/>
</dbReference>
<dbReference type="InterPro" id="IPR027417">
    <property type="entry name" value="P-loop_NTPase"/>
</dbReference>
<dbReference type="PANTHER" id="PTHR43776">
    <property type="entry name" value="TRANSPORT ATP-BINDING PROTEIN"/>
    <property type="match status" value="1"/>
</dbReference>
<keyword evidence="4 11" id="KW-0533">Nickel</keyword>
<dbReference type="Pfam" id="PF00005">
    <property type="entry name" value="ABC_tran"/>
    <property type="match status" value="1"/>
</dbReference>
<keyword evidence="14" id="KW-1185">Reference proteome</keyword>
<dbReference type="InterPro" id="IPR003439">
    <property type="entry name" value="ABC_transporter-like_ATP-bd"/>
</dbReference>
<evidence type="ECO:0000256" key="11">
    <source>
        <dbReference type="RuleBase" id="RU369064"/>
    </source>
</evidence>
<comment type="caution">
    <text evidence="13">The sequence shown here is derived from an EMBL/GenBank/DDBJ whole genome shotgun (WGS) entry which is preliminary data.</text>
</comment>
<organism evidence="13 14">
    <name type="scientific">Halomonas dongshanensis</name>
    <dbReference type="NCBI Taxonomy" id="2890835"/>
    <lineage>
        <taxon>Bacteria</taxon>
        <taxon>Pseudomonadati</taxon>
        <taxon>Pseudomonadota</taxon>
        <taxon>Gammaproteobacteria</taxon>
        <taxon>Oceanospirillales</taxon>
        <taxon>Halomonadaceae</taxon>
        <taxon>Halomonas</taxon>
    </lineage>
</organism>
<comment type="subcellular location">
    <subcellularLocation>
        <location evidence="11">Cell inner membrane</location>
        <topology evidence="11">Peripheral membrane protein</topology>
    </subcellularLocation>
</comment>
<keyword evidence="2 11" id="KW-1003">Cell membrane</keyword>
<keyword evidence="8 11" id="KW-0406">Ion transport</keyword>
<evidence type="ECO:0000256" key="8">
    <source>
        <dbReference type="ARBA" id="ARBA00023065"/>
    </source>
</evidence>
<keyword evidence="1 11" id="KW-0813">Transport</keyword>
<keyword evidence="3 11" id="KW-0997">Cell inner membrane</keyword>
<evidence type="ECO:0000256" key="5">
    <source>
        <dbReference type="ARBA" id="ARBA00022741"/>
    </source>
</evidence>
<evidence type="ECO:0000259" key="12">
    <source>
        <dbReference type="PROSITE" id="PS50893"/>
    </source>
</evidence>
<keyword evidence="7 11" id="KW-1278">Translocase</keyword>
<dbReference type="Gene3D" id="3.40.50.300">
    <property type="entry name" value="P-loop containing nucleotide triphosphate hydrolases"/>
    <property type="match status" value="1"/>
</dbReference>
<dbReference type="PROSITE" id="PS50893">
    <property type="entry name" value="ABC_TRANSPORTER_2"/>
    <property type="match status" value="1"/>
</dbReference>
<dbReference type="EC" id="7.2.2.11" evidence="11"/>
<comment type="catalytic activity">
    <reaction evidence="11">
        <text>Ni(2+)(out) + ATP + H2O = Ni(2+)(in) + ADP + phosphate + H(+)</text>
        <dbReference type="Rhea" id="RHEA:15557"/>
        <dbReference type="ChEBI" id="CHEBI:15377"/>
        <dbReference type="ChEBI" id="CHEBI:15378"/>
        <dbReference type="ChEBI" id="CHEBI:30616"/>
        <dbReference type="ChEBI" id="CHEBI:43474"/>
        <dbReference type="ChEBI" id="CHEBI:49786"/>
        <dbReference type="ChEBI" id="CHEBI:456216"/>
        <dbReference type="EC" id="7.2.2.11"/>
    </reaction>
</comment>
<evidence type="ECO:0000256" key="2">
    <source>
        <dbReference type="ARBA" id="ARBA00022475"/>
    </source>
</evidence>
<evidence type="ECO:0000256" key="4">
    <source>
        <dbReference type="ARBA" id="ARBA00022596"/>
    </source>
</evidence>
<name>A0ABT2EJZ8_9GAMM</name>
<evidence type="ECO:0000313" key="13">
    <source>
        <dbReference type="EMBL" id="MCS2610894.1"/>
    </source>
</evidence>
<dbReference type="GO" id="GO:0005524">
    <property type="term" value="F:ATP binding"/>
    <property type="evidence" value="ECO:0007669"/>
    <property type="project" value="UniProtKB-KW"/>
</dbReference>
<evidence type="ECO:0000256" key="10">
    <source>
        <dbReference type="ARBA" id="ARBA00023136"/>
    </source>
</evidence>
<dbReference type="EMBL" id="JAJISC010000008">
    <property type="protein sequence ID" value="MCS2610894.1"/>
    <property type="molecule type" value="Genomic_DNA"/>
</dbReference>
<dbReference type="PANTHER" id="PTHR43776:SF7">
    <property type="entry name" value="D,D-DIPEPTIDE TRANSPORT ATP-BINDING PROTEIN DDPF-RELATED"/>
    <property type="match status" value="1"/>
</dbReference>
<dbReference type="InterPro" id="IPR014137">
    <property type="entry name" value="Nickel_NikE"/>
</dbReference>
<dbReference type="NCBIfam" id="TIGR02769">
    <property type="entry name" value="nickel_nikE"/>
    <property type="match status" value="1"/>
</dbReference>
<evidence type="ECO:0000256" key="9">
    <source>
        <dbReference type="ARBA" id="ARBA00023112"/>
    </source>
</evidence>
<comment type="subunit">
    <text evidence="11">The complex is composed of two ATP-binding proteins (NikD and NikE), two transmembrane proteins (NikB and NikC) and a solute-binding protein (NikA).</text>
</comment>
<evidence type="ECO:0000256" key="7">
    <source>
        <dbReference type="ARBA" id="ARBA00022967"/>
    </source>
</evidence>
<protein>
    <recommendedName>
        <fullName evidence="11">Nickel import ATP-binding protein NikE</fullName>
        <ecNumber evidence="11">7.2.2.11</ecNumber>
    </recommendedName>
</protein>
<evidence type="ECO:0000313" key="14">
    <source>
        <dbReference type="Proteomes" id="UP001165542"/>
    </source>
</evidence>
<dbReference type="InterPro" id="IPR050319">
    <property type="entry name" value="ABC_transp_ATP-bind"/>
</dbReference>
<dbReference type="RefSeq" id="WP_259037384.1">
    <property type="nucleotide sequence ID" value="NZ_JAJISC010000008.1"/>
</dbReference>
<dbReference type="SMART" id="SM00382">
    <property type="entry name" value="AAA"/>
    <property type="match status" value="1"/>
</dbReference>
<keyword evidence="6 11" id="KW-0067">ATP-binding</keyword>
<keyword evidence="10 11" id="KW-0472">Membrane</keyword>
<evidence type="ECO:0000256" key="1">
    <source>
        <dbReference type="ARBA" id="ARBA00022448"/>
    </source>
</evidence>
<dbReference type="PROSITE" id="PS00211">
    <property type="entry name" value="ABC_TRANSPORTER_1"/>
    <property type="match status" value="1"/>
</dbReference>
<sequence>MSLLSAHAVCRAYRRFSLVGAGKSTPVLHEVSFAIEAGETVALLGRSGCGKSTLARLLTGLEAPNAGEIRFKDRSLQGFDTDTWHDFRRTVQMVFQDPQSAVNPRLTIGEIIQEPLRHLTTLTPTERDAEVARLLSSVGLVASDAHKYPHQVSGGQLQRVCIARALAPRPALIVLDEAVSNLDLHLQRQTLALFKTLKREFGVAFLFITHDLRLVSQFCTRVLVMDAGRLVEDRAVTQPLTLHSAAGKALTQAVLPALPSRPKRPSERFSTEGVFE</sequence>
<dbReference type="NCBIfam" id="NF007739">
    <property type="entry name" value="PRK10419.1"/>
    <property type="match status" value="1"/>
</dbReference>
<dbReference type="InterPro" id="IPR017871">
    <property type="entry name" value="ABC_transporter-like_CS"/>
</dbReference>
<reference evidence="13" key="1">
    <citation type="submission" date="2021-11" db="EMBL/GenBank/DDBJ databases">
        <title>Halomonas sp., isolated from a coastal aquaculture zone in Dongshan Bay.</title>
        <authorList>
            <person name="Lin W."/>
        </authorList>
    </citation>
    <scope>NUCLEOTIDE SEQUENCE</scope>
    <source>
        <strain evidence="13">Yzlin-01</strain>
    </source>
</reference>
<keyword evidence="9 11" id="KW-0921">Nickel transport</keyword>
<feature type="domain" description="ABC transporter" evidence="12">
    <location>
        <begin position="13"/>
        <end position="252"/>
    </location>
</feature>
<comment type="similarity">
    <text evidence="11">Belongs to the ABC transporter superfamily. Nickel importer (TC 3.A.1.5.3) family.</text>
</comment>
<comment type="function">
    <text evidence="11">Part of the ABC transporter complex NikABCDE involved in nickel import. Responsible for energy coupling to the transport system.</text>
</comment>
<dbReference type="Proteomes" id="UP001165542">
    <property type="component" value="Unassembled WGS sequence"/>
</dbReference>